<dbReference type="InterPro" id="IPR012338">
    <property type="entry name" value="Beta-lactam/transpept-like"/>
</dbReference>
<organism evidence="2 3">
    <name type="scientific">Streptomyces luteosporeus</name>
    <dbReference type="NCBI Taxonomy" id="173856"/>
    <lineage>
        <taxon>Bacteria</taxon>
        <taxon>Bacillati</taxon>
        <taxon>Actinomycetota</taxon>
        <taxon>Actinomycetes</taxon>
        <taxon>Kitasatosporales</taxon>
        <taxon>Streptomycetaceae</taxon>
        <taxon>Streptomyces</taxon>
    </lineage>
</organism>
<dbReference type="InterPro" id="IPR001466">
    <property type="entry name" value="Beta-lactam-related"/>
</dbReference>
<evidence type="ECO:0000259" key="1">
    <source>
        <dbReference type="Pfam" id="PF00144"/>
    </source>
</evidence>
<dbReference type="InterPro" id="IPR052907">
    <property type="entry name" value="Beta-lactamase/esterase"/>
</dbReference>
<evidence type="ECO:0000313" key="3">
    <source>
        <dbReference type="Proteomes" id="UP001500886"/>
    </source>
</evidence>
<dbReference type="Proteomes" id="UP001500886">
    <property type="component" value="Unassembled WGS sequence"/>
</dbReference>
<proteinExistence type="predicted"/>
<dbReference type="RefSeq" id="WP_344436990.1">
    <property type="nucleotide sequence ID" value="NZ_BAAASL010000016.1"/>
</dbReference>
<keyword evidence="3" id="KW-1185">Reference proteome</keyword>
<sequence length="388" mass="41134">MSDGDGIVSHGTVAEGFEPVREAFEATLAEERAGHSAQLAAYVDGRQVVDLWGGPEITGDSLTGVFSSTKGAAHLAVALLVQDGTLDLDAEVRHYWPEFAAAGKEHVTLRDLLAHRAGVVGADGGFTPEEHLDDRVVAERLARQRPYWRPGTAFGYHALVIGALTGEVVRRVTGSSMQEFYDEHIRAPHDLDFYMGLPEEHEHRWLSTQPMDPTPEQKRALAASGAGPLGLKGIAFNLNHPEHPTVLQDAPNSRAFRAAGPASFGGVASARGMARMYAAAISGIDGKAPLLTPDTAARFAEVHSVGHDLVLGMFNAFGLGFGALSVDTYPFLGARAFGHSGAAGSQALADPATGLAYAYNRRRCAFPGGAAPENAVLIKAVHDCVTRR</sequence>
<dbReference type="Gene3D" id="3.40.710.10">
    <property type="entry name" value="DD-peptidase/beta-lactamase superfamily"/>
    <property type="match status" value="1"/>
</dbReference>
<keyword evidence="2" id="KW-0378">Hydrolase</keyword>
<gene>
    <name evidence="2" type="ORF">GCM10010315_42460</name>
</gene>
<protein>
    <submittedName>
        <fullName evidence="2">Serine hydrolase domain-containing protein</fullName>
    </submittedName>
</protein>
<reference evidence="3" key="1">
    <citation type="journal article" date="2019" name="Int. J. Syst. Evol. Microbiol.">
        <title>The Global Catalogue of Microorganisms (GCM) 10K type strain sequencing project: providing services to taxonomists for standard genome sequencing and annotation.</title>
        <authorList>
            <consortium name="The Broad Institute Genomics Platform"/>
            <consortium name="The Broad Institute Genome Sequencing Center for Infectious Disease"/>
            <person name="Wu L."/>
            <person name="Ma J."/>
        </authorList>
    </citation>
    <scope>NUCLEOTIDE SEQUENCE [LARGE SCALE GENOMIC DNA]</scope>
    <source>
        <strain evidence="3">JCM 4542</strain>
    </source>
</reference>
<evidence type="ECO:0000313" key="2">
    <source>
        <dbReference type="EMBL" id="GAA2720923.1"/>
    </source>
</evidence>
<name>A0ABP6GFU3_9ACTN</name>
<dbReference type="SUPFAM" id="SSF56601">
    <property type="entry name" value="beta-lactamase/transpeptidase-like"/>
    <property type="match status" value="1"/>
</dbReference>
<dbReference type="EMBL" id="BAAASL010000016">
    <property type="protein sequence ID" value="GAA2720923.1"/>
    <property type="molecule type" value="Genomic_DNA"/>
</dbReference>
<dbReference type="PANTHER" id="PTHR43319:SF3">
    <property type="entry name" value="BETA-LACTAMASE-RELATED DOMAIN-CONTAINING PROTEIN"/>
    <property type="match status" value="1"/>
</dbReference>
<feature type="domain" description="Beta-lactamase-related" evidence="1">
    <location>
        <begin position="24"/>
        <end position="359"/>
    </location>
</feature>
<dbReference type="GO" id="GO:0016787">
    <property type="term" value="F:hydrolase activity"/>
    <property type="evidence" value="ECO:0007669"/>
    <property type="project" value="UniProtKB-KW"/>
</dbReference>
<comment type="caution">
    <text evidence="2">The sequence shown here is derived from an EMBL/GenBank/DDBJ whole genome shotgun (WGS) entry which is preliminary data.</text>
</comment>
<dbReference type="Pfam" id="PF00144">
    <property type="entry name" value="Beta-lactamase"/>
    <property type="match status" value="1"/>
</dbReference>
<dbReference type="PANTHER" id="PTHR43319">
    <property type="entry name" value="BETA-LACTAMASE-RELATED"/>
    <property type="match status" value="1"/>
</dbReference>
<accession>A0ABP6GFU3</accession>